<accession>A0A8A4TQF1</accession>
<evidence type="ECO:0000313" key="1">
    <source>
        <dbReference type="EMBL" id="QTD48775.1"/>
    </source>
</evidence>
<dbReference type="AlphaFoldDB" id="A0A8A4TQF1"/>
<evidence type="ECO:0000313" key="2">
    <source>
        <dbReference type="Proteomes" id="UP000663929"/>
    </source>
</evidence>
<reference evidence="1" key="1">
    <citation type="submission" date="2021-03" db="EMBL/GenBank/DDBJ databases">
        <title>Acanthopleuribacteraceae sp. M133.</title>
        <authorList>
            <person name="Wang G."/>
        </authorList>
    </citation>
    <scope>NUCLEOTIDE SEQUENCE</scope>
    <source>
        <strain evidence="1">M133</strain>
    </source>
</reference>
<name>A0A8A4TQF1_SULCO</name>
<dbReference type="EMBL" id="CP071793">
    <property type="protein sequence ID" value="QTD48775.1"/>
    <property type="molecule type" value="Genomic_DNA"/>
</dbReference>
<keyword evidence="2" id="KW-1185">Reference proteome</keyword>
<dbReference type="Proteomes" id="UP000663929">
    <property type="component" value="Chromosome"/>
</dbReference>
<sequence length="172" mass="20535">MQWIYLVLTLLQPTQSFEGPNGFDFFLGDWQASQRWLQEDMTYNAFTNRAHVYKILQGHGIQDDNFKPEEGRETYFGSAMRIFDGENRRWICRWYDGGKRVLGKDFFLAANEAGFSGVIDGQDQHGKYRDHLSFHHITQRQFRWKMVRRYEGLDRDFLIGEITYTRIEEDTK</sequence>
<dbReference type="RefSeq" id="WP_237378426.1">
    <property type="nucleotide sequence ID" value="NZ_CP071793.1"/>
</dbReference>
<protein>
    <recommendedName>
        <fullName evidence="3">DUF1579 domain-containing protein</fullName>
    </recommendedName>
</protein>
<organism evidence="1 2">
    <name type="scientific">Sulfidibacter corallicola</name>
    <dbReference type="NCBI Taxonomy" id="2818388"/>
    <lineage>
        <taxon>Bacteria</taxon>
        <taxon>Pseudomonadati</taxon>
        <taxon>Acidobacteriota</taxon>
        <taxon>Holophagae</taxon>
        <taxon>Acanthopleuribacterales</taxon>
        <taxon>Acanthopleuribacteraceae</taxon>
        <taxon>Sulfidibacter</taxon>
    </lineage>
</organism>
<gene>
    <name evidence="1" type="ORF">J3U87_24605</name>
</gene>
<proteinExistence type="predicted"/>
<dbReference type="KEGG" id="scor:J3U87_24605"/>
<evidence type="ECO:0008006" key="3">
    <source>
        <dbReference type="Google" id="ProtNLM"/>
    </source>
</evidence>